<dbReference type="OrthoDB" id="9785438at2"/>
<evidence type="ECO:0000313" key="1">
    <source>
        <dbReference type="EMBL" id="OXM86428.1"/>
    </source>
</evidence>
<dbReference type="PANTHER" id="PTHR33639">
    <property type="entry name" value="THIOL-DISULFIDE OXIDOREDUCTASE DCC"/>
    <property type="match status" value="1"/>
</dbReference>
<accession>A0A229USM7</accession>
<dbReference type="InterPro" id="IPR007263">
    <property type="entry name" value="DCC1-like"/>
</dbReference>
<dbReference type="InterPro" id="IPR052927">
    <property type="entry name" value="DCC_oxidoreductase"/>
</dbReference>
<proteinExistence type="predicted"/>
<keyword evidence="2" id="KW-1185">Reference proteome</keyword>
<dbReference type="Pfam" id="PF04134">
    <property type="entry name" value="DCC1-like"/>
    <property type="match status" value="1"/>
</dbReference>
<dbReference type="EMBL" id="NMQW01000015">
    <property type="protein sequence ID" value="OXM86428.1"/>
    <property type="molecule type" value="Genomic_DNA"/>
</dbReference>
<gene>
    <name evidence="1" type="ORF">CF651_10885</name>
</gene>
<comment type="caution">
    <text evidence="1">The sequence shown here is derived from an EMBL/GenBank/DDBJ whole genome shotgun (WGS) entry which is preliminary data.</text>
</comment>
<organism evidence="1 2">
    <name type="scientific">Paenibacillus rigui</name>
    <dbReference type="NCBI Taxonomy" id="554312"/>
    <lineage>
        <taxon>Bacteria</taxon>
        <taxon>Bacillati</taxon>
        <taxon>Bacillota</taxon>
        <taxon>Bacilli</taxon>
        <taxon>Bacillales</taxon>
        <taxon>Paenibacillaceae</taxon>
        <taxon>Paenibacillus</taxon>
    </lineage>
</organism>
<dbReference type="PANTHER" id="PTHR33639:SF2">
    <property type="entry name" value="DUF393 DOMAIN-CONTAINING PROTEIN"/>
    <property type="match status" value="1"/>
</dbReference>
<sequence>MDNAQRYHGSAPSEIKHPVVLFDGVCKFCNGSVQFLLRHDKKDRLRFAALQSEYAHRLLPPELLDESYLDTMILAEGSTFYTRSTAVLRICKHLGGGWSLLYAAGIGIPRPLRDALYRFVAKYRYRLFGKYVRCMMPTEAVRRKFLDL</sequence>
<evidence type="ECO:0008006" key="3">
    <source>
        <dbReference type="Google" id="ProtNLM"/>
    </source>
</evidence>
<protein>
    <recommendedName>
        <fullName evidence="3">Thiol-disulfide oxidoreductase DCC</fullName>
    </recommendedName>
</protein>
<evidence type="ECO:0000313" key="2">
    <source>
        <dbReference type="Proteomes" id="UP000215509"/>
    </source>
</evidence>
<dbReference type="AlphaFoldDB" id="A0A229USM7"/>
<dbReference type="Proteomes" id="UP000215509">
    <property type="component" value="Unassembled WGS sequence"/>
</dbReference>
<dbReference type="GO" id="GO:0015035">
    <property type="term" value="F:protein-disulfide reductase activity"/>
    <property type="evidence" value="ECO:0007669"/>
    <property type="project" value="InterPro"/>
</dbReference>
<name>A0A229USM7_9BACL</name>
<reference evidence="1 2" key="1">
    <citation type="submission" date="2017-07" db="EMBL/GenBank/DDBJ databases">
        <title>Genome sequencing and assembly of Paenibacillus rigui.</title>
        <authorList>
            <person name="Mayilraj S."/>
        </authorList>
    </citation>
    <scope>NUCLEOTIDE SEQUENCE [LARGE SCALE GENOMIC DNA]</scope>
    <source>
        <strain evidence="1 2">JCM 16352</strain>
    </source>
</reference>